<feature type="region of interest" description="Disordered" evidence="1">
    <location>
        <begin position="498"/>
        <end position="525"/>
    </location>
</feature>
<feature type="region of interest" description="Disordered" evidence="1">
    <location>
        <begin position="120"/>
        <end position="159"/>
    </location>
</feature>
<sequence>MTRERGDIRSVAPLQRPEKTERMWYPLNEVGKNIIRDILIHEAAWQLAAAAAKDGQGYMIDQPINYDLNSASAEHLLTRRFTLRLVLSTDPLTMSGNESPVALQAMAVNDSYFPIDATASAAPSNESDAHSQSLGSMSNTPDELNGDSMGHPGSDFIGHSNDVVGQSATNVPVDMDATFPTAMSNDDVPHQRIFSVLSRTAGKRPRVYEPKTPTDNGPMSRAKERYLHLREHYKLLMLHNVSRPTYFGGHFSSYFYYSVASHEKEANQRELIDASRRLRALGSETDLLLDALHDALGDEFIKRWKCDVLPPRPPPSPLSAEAERTPRPQPSMSDERPSLLAPHRPYNSDGMHSMDDYDPLPPPSMQPPYEDFPPPPFGRRYEVSPRPMRRLDDVERMRTDDMEYVRRGDDLDSLYRDDVDVERVRRQRRAQVEDVDQRTVDMDRRAVNMDRERPSMGGLRSGYEGLRSRVIDDMRTVVDDRIRPRRDMDVGTNYRQLPEMGARRPPSFGLSSRMEMNGRRSSTDMPARMDVDMRREVDARREMDVRRSMDVSRHDVDKVPPMGIHRRRSSVDIDMRGLGIPMDMARINRISIAVVFKSRER</sequence>
<dbReference type="Proteomes" id="UP000054144">
    <property type="component" value="Unassembled WGS sequence"/>
</dbReference>
<organism evidence="2 3">
    <name type="scientific">Fistulina hepatica ATCC 64428</name>
    <dbReference type="NCBI Taxonomy" id="1128425"/>
    <lineage>
        <taxon>Eukaryota</taxon>
        <taxon>Fungi</taxon>
        <taxon>Dikarya</taxon>
        <taxon>Basidiomycota</taxon>
        <taxon>Agaricomycotina</taxon>
        <taxon>Agaricomycetes</taxon>
        <taxon>Agaricomycetidae</taxon>
        <taxon>Agaricales</taxon>
        <taxon>Fistulinaceae</taxon>
        <taxon>Fistulina</taxon>
    </lineage>
</organism>
<proteinExistence type="predicted"/>
<feature type="region of interest" description="Disordered" evidence="1">
    <location>
        <begin position="311"/>
        <end position="364"/>
    </location>
</feature>
<keyword evidence="3" id="KW-1185">Reference proteome</keyword>
<accession>A0A0D7A690</accession>
<evidence type="ECO:0000313" key="3">
    <source>
        <dbReference type="Proteomes" id="UP000054144"/>
    </source>
</evidence>
<feature type="compositionally biased region" description="Polar residues" evidence="1">
    <location>
        <begin position="121"/>
        <end position="142"/>
    </location>
</feature>
<dbReference type="AlphaFoldDB" id="A0A0D7A690"/>
<reference evidence="2 3" key="1">
    <citation type="journal article" date="2015" name="Fungal Genet. Biol.">
        <title>Evolution of novel wood decay mechanisms in Agaricales revealed by the genome sequences of Fistulina hepatica and Cylindrobasidium torrendii.</title>
        <authorList>
            <person name="Floudas D."/>
            <person name="Held B.W."/>
            <person name="Riley R."/>
            <person name="Nagy L.G."/>
            <person name="Koehler G."/>
            <person name="Ransdell A.S."/>
            <person name="Younus H."/>
            <person name="Chow J."/>
            <person name="Chiniquy J."/>
            <person name="Lipzen A."/>
            <person name="Tritt A."/>
            <person name="Sun H."/>
            <person name="Haridas S."/>
            <person name="LaButti K."/>
            <person name="Ohm R.A."/>
            <person name="Kues U."/>
            <person name="Blanchette R.A."/>
            <person name="Grigoriev I.V."/>
            <person name="Minto R.E."/>
            <person name="Hibbett D.S."/>
        </authorList>
    </citation>
    <scope>NUCLEOTIDE SEQUENCE [LARGE SCALE GENOMIC DNA]</scope>
    <source>
        <strain evidence="2 3">ATCC 64428</strain>
    </source>
</reference>
<dbReference type="EMBL" id="KN882037">
    <property type="protein sequence ID" value="KIY46265.1"/>
    <property type="molecule type" value="Genomic_DNA"/>
</dbReference>
<evidence type="ECO:0000313" key="2">
    <source>
        <dbReference type="EMBL" id="KIY46265.1"/>
    </source>
</evidence>
<gene>
    <name evidence="2" type="ORF">FISHEDRAFT_60476</name>
</gene>
<feature type="compositionally biased region" description="Basic and acidic residues" evidence="1">
    <location>
        <begin position="516"/>
        <end position="525"/>
    </location>
</feature>
<protein>
    <submittedName>
        <fullName evidence="2">Uncharacterized protein</fullName>
    </submittedName>
</protein>
<evidence type="ECO:0000256" key="1">
    <source>
        <dbReference type="SAM" id="MobiDB-lite"/>
    </source>
</evidence>
<name>A0A0D7A690_9AGAR</name>